<proteinExistence type="predicted"/>
<keyword evidence="1" id="KW-0812">Transmembrane</keyword>
<feature type="transmembrane region" description="Helical" evidence="1">
    <location>
        <begin position="165"/>
        <end position="194"/>
    </location>
</feature>
<sequence length="520" mass="60258">MSQIKNILRNYWPIFLFLVFSFILRIYKLEELFYFTYDESIPAFVGRRMFLWGHIPLIGGVSPFGVHLTPYFYWFLAGILAIGNFNPIIWGMVGAVLSIVTTFLMYIVGNSFANKKVGLTAAIFWAFSLLANIYDRHLWALYPGPLLSLVVIYSIFKIKKGSENFVYILSLALIIGISADPSNLVFVVFSVLIWIFFKLPISKKTIIAIFLVLLSLIPLIVFDLKHNFANTRPFLEFWSRSDNNPSFNPNKLINNFLLFPYAFSRLIYTFGDNEIAKQYSYSSIFVEEKYNSIPPVFVIISTLLLISFTIYSLRNKINYGWNIISILIIIYFLGIQLYGTIFKADIFEHYLSGLFAVFLLIFAKIVSAFPKKLWLFLISIFVIFNLSKLLVTKNSLGLTYKKQAIEFVMGNVGDKEFSIESLSTNWRYSGYRYLFTVFGREPVKSYVDSTVGYLYGTTEISKEHPNTIVAFVIHDFSEETQDFYRRYNFFKIHEKNHSTFGKIEVIIMDNSSKWFENVGN</sequence>
<accession>A0A0G0UKU3</accession>
<feature type="transmembrane region" description="Helical" evidence="1">
    <location>
        <begin position="117"/>
        <end position="134"/>
    </location>
</feature>
<dbReference type="Proteomes" id="UP000034854">
    <property type="component" value="Unassembled WGS sequence"/>
</dbReference>
<evidence type="ECO:0008006" key="4">
    <source>
        <dbReference type="Google" id="ProtNLM"/>
    </source>
</evidence>
<gene>
    <name evidence="2" type="ORF">UU34_C0001G0128</name>
</gene>
<name>A0A0G0UKU3_9BACT</name>
<feature type="transmembrane region" description="Helical" evidence="1">
    <location>
        <begin position="373"/>
        <end position="391"/>
    </location>
</feature>
<feature type="transmembrane region" description="Helical" evidence="1">
    <location>
        <begin position="293"/>
        <end position="313"/>
    </location>
</feature>
<feature type="transmembrane region" description="Helical" evidence="1">
    <location>
        <begin position="88"/>
        <end position="108"/>
    </location>
</feature>
<feature type="transmembrane region" description="Helical" evidence="1">
    <location>
        <begin position="319"/>
        <end position="338"/>
    </location>
</feature>
<dbReference type="EMBL" id="LCAG01000001">
    <property type="protein sequence ID" value="KKR88131.1"/>
    <property type="molecule type" value="Genomic_DNA"/>
</dbReference>
<keyword evidence="1" id="KW-0472">Membrane</keyword>
<feature type="transmembrane region" description="Helical" evidence="1">
    <location>
        <begin position="350"/>
        <end position="367"/>
    </location>
</feature>
<evidence type="ECO:0000313" key="3">
    <source>
        <dbReference type="Proteomes" id="UP000034854"/>
    </source>
</evidence>
<evidence type="ECO:0000313" key="2">
    <source>
        <dbReference type="EMBL" id="KKR88131.1"/>
    </source>
</evidence>
<feature type="transmembrane region" description="Helical" evidence="1">
    <location>
        <begin position="50"/>
        <end position="76"/>
    </location>
</feature>
<feature type="transmembrane region" description="Helical" evidence="1">
    <location>
        <begin position="206"/>
        <end position="224"/>
    </location>
</feature>
<organism evidence="2 3">
    <name type="scientific">Candidatus Curtissbacteria bacterium GW2011_GWA1_41_11</name>
    <dbReference type="NCBI Taxonomy" id="1618409"/>
    <lineage>
        <taxon>Bacteria</taxon>
        <taxon>Candidatus Curtissiibacteriota</taxon>
    </lineage>
</organism>
<reference evidence="2 3" key="1">
    <citation type="journal article" date="2015" name="Nature">
        <title>rRNA introns, odd ribosomes, and small enigmatic genomes across a large radiation of phyla.</title>
        <authorList>
            <person name="Brown C.T."/>
            <person name="Hug L.A."/>
            <person name="Thomas B.C."/>
            <person name="Sharon I."/>
            <person name="Castelle C.J."/>
            <person name="Singh A."/>
            <person name="Wilkins M.J."/>
            <person name="Williams K.H."/>
            <person name="Banfield J.F."/>
        </authorList>
    </citation>
    <scope>NUCLEOTIDE SEQUENCE [LARGE SCALE GENOMIC DNA]</scope>
</reference>
<feature type="transmembrane region" description="Helical" evidence="1">
    <location>
        <begin position="12"/>
        <end position="29"/>
    </location>
</feature>
<keyword evidence="1" id="KW-1133">Transmembrane helix</keyword>
<comment type="caution">
    <text evidence="2">The sequence shown here is derived from an EMBL/GenBank/DDBJ whole genome shotgun (WGS) entry which is preliminary data.</text>
</comment>
<protein>
    <recommendedName>
        <fullName evidence="4">Glycosyltransferase RgtA/B/C/D-like domain-containing protein</fullName>
    </recommendedName>
</protein>
<dbReference type="AlphaFoldDB" id="A0A0G0UKU3"/>
<evidence type="ECO:0000256" key="1">
    <source>
        <dbReference type="SAM" id="Phobius"/>
    </source>
</evidence>
<feature type="transmembrane region" description="Helical" evidence="1">
    <location>
        <begin position="140"/>
        <end position="158"/>
    </location>
</feature>